<protein>
    <submittedName>
        <fullName evidence="2">Uncharacterized protein</fullName>
    </submittedName>
</protein>
<dbReference type="AlphaFoldDB" id="A0A2H3E4A7"/>
<dbReference type="Proteomes" id="UP000217790">
    <property type="component" value="Unassembled WGS sequence"/>
</dbReference>
<proteinExistence type="predicted"/>
<organism evidence="2 3">
    <name type="scientific">Armillaria gallica</name>
    <name type="common">Bulbous honey fungus</name>
    <name type="synonym">Armillaria bulbosa</name>
    <dbReference type="NCBI Taxonomy" id="47427"/>
    <lineage>
        <taxon>Eukaryota</taxon>
        <taxon>Fungi</taxon>
        <taxon>Dikarya</taxon>
        <taxon>Basidiomycota</taxon>
        <taxon>Agaricomycotina</taxon>
        <taxon>Agaricomycetes</taxon>
        <taxon>Agaricomycetidae</taxon>
        <taxon>Agaricales</taxon>
        <taxon>Marasmiineae</taxon>
        <taxon>Physalacriaceae</taxon>
        <taxon>Armillaria</taxon>
    </lineage>
</organism>
<feature type="region of interest" description="Disordered" evidence="1">
    <location>
        <begin position="56"/>
        <end position="89"/>
    </location>
</feature>
<reference evidence="3" key="1">
    <citation type="journal article" date="2017" name="Nat. Ecol. Evol.">
        <title>Genome expansion and lineage-specific genetic innovations in the forest pathogenic fungi Armillaria.</title>
        <authorList>
            <person name="Sipos G."/>
            <person name="Prasanna A.N."/>
            <person name="Walter M.C."/>
            <person name="O'Connor E."/>
            <person name="Balint B."/>
            <person name="Krizsan K."/>
            <person name="Kiss B."/>
            <person name="Hess J."/>
            <person name="Varga T."/>
            <person name="Slot J."/>
            <person name="Riley R."/>
            <person name="Boka B."/>
            <person name="Rigling D."/>
            <person name="Barry K."/>
            <person name="Lee J."/>
            <person name="Mihaltcheva S."/>
            <person name="LaButti K."/>
            <person name="Lipzen A."/>
            <person name="Waldron R."/>
            <person name="Moloney N.M."/>
            <person name="Sperisen C."/>
            <person name="Kredics L."/>
            <person name="Vagvoelgyi C."/>
            <person name="Patrignani A."/>
            <person name="Fitzpatrick D."/>
            <person name="Nagy I."/>
            <person name="Doyle S."/>
            <person name="Anderson J.B."/>
            <person name="Grigoriev I.V."/>
            <person name="Gueldener U."/>
            <person name="Muensterkoetter M."/>
            <person name="Nagy L.G."/>
        </authorList>
    </citation>
    <scope>NUCLEOTIDE SEQUENCE [LARGE SCALE GENOMIC DNA]</scope>
    <source>
        <strain evidence="3">Ar21-2</strain>
    </source>
</reference>
<gene>
    <name evidence="2" type="ORF">ARMGADRAFT_1079192</name>
</gene>
<dbReference type="EMBL" id="KZ293654">
    <property type="protein sequence ID" value="PBK94516.1"/>
    <property type="molecule type" value="Genomic_DNA"/>
</dbReference>
<keyword evidence="3" id="KW-1185">Reference proteome</keyword>
<accession>A0A2H3E4A7</accession>
<name>A0A2H3E4A7_ARMGA</name>
<sequence>MPARGFLTHDHELPVNKQYSPPASVPWPFYMKSGSKTRDFNFDQETFGEAITAAGEDPHLHWPTVGPMPDSPPRHQKNRRQRDQYHGKGISVLLAMVDRDE</sequence>
<evidence type="ECO:0000256" key="1">
    <source>
        <dbReference type="SAM" id="MobiDB-lite"/>
    </source>
</evidence>
<evidence type="ECO:0000313" key="2">
    <source>
        <dbReference type="EMBL" id="PBK94516.1"/>
    </source>
</evidence>
<dbReference type="InParanoid" id="A0A2H3E4A7"/>
<evidence type="ECO:0000313" key="3">
    <source>
        <dbReference type="Proteomes" id="UP000217790"/>
    </source>
</evidence>